<organism evidence="4 5">
    <name type="scientific">Capsicum annuum</name>
    <name type="common">Capsicum pepper</name>
    <dbReference type="NCBI Taxonomy" id="4072"/>
    <lineage>
        <taxon>Eukaryota</taxon>
        <taxon>Viridiplantae</taxon>
        <taxon>Streptophyta</taxon>
        <taxon>Embryophyta</taxon>
        <taxon>Tracheophyta</taxon>
        <taxon>Spermatophyta</taxon>
        <taxon>Magnoliopsida</taxon>
        <taxon>eudicotyledons</taxon>
        <taxon>Gunneridae</taxon>
        <taxon>Pentapetalae</taxon>
        <taxon>asterids</taxon>
        <taxon>lamiids</taxon>
        <taxon>Solanales</taxon>
        <taxon>Solanaceae</taxon>
        <taxon>Solanoideae</taxon>
        <taxon>Capsiceae</taxon>
        <taxon>Capsicum</taxon>
    </lineage>
</organism>
<proteinExistence type="predicted"/>
<dbReference type="Gramene" id="PHT95755">
    <property type="protein sequence ID" value="PHT95755"/>
    <property type="gene ID" value="T459_03637"/>
</dbReference>
<sequence>MPFVLYNFSVQTDYKFVFGGFDHQSLFDDVYVLDVSIAREDEPNITRIAKLSVMEQLHLKFQKQYNNALFRFCVNARGKILLNEVSLVEISHKHLNLKGVKECKSSWNWFYDVSNVPSSDEDCQTYQEKTESKDSVQHLSTYVEPSKSVVCCYRCIQRRPGANFLVLSPFCPMVHKMAKAVQRFDMKRALIVHSKGLDEMSPLGPGLVLDVTPDNIEKFSFDPLDFGIPRCTLESLQGGGPEYSAEMLRRVLSGEKGSIANAFNNLEDLYSLLCFLHVEPWCNWAWPYENGDQRAVKLIKAILRPLMLIP</sequence>
<keyword evidence="5" id="KW-1185">Reference proteome</keyword>
<dbReference type="InterPro" id="IPR005940">
    <property type="entry name" value="Anthranilate_Pribosyl_Tfrase"/>
</dbReference>
<dbReference type="PANTHER" id="PTHR43285">
    <property type="entry name" value="ANTHRANILATE PHOSPHORIBOSYLTRANSFERASE"/>
    <property type="match status" value="1"/>
</dbReference>
<evidence type="ECO:0000256" key="2">
    <source>
        <dbReference type="ARBA" id="ARBA00022679"/>
    </source>
</evidence>
<dbReference type="PANTHER" id="PTHR43285:SF2">
    <property type="entry name" value="ANTHRANILATE PHOSPHORIBOSYLTRANSFERASE"/>
    <property type="match status" value="1"/>
</dbReference>
<evidence type="ECO:0000256" key="1">
    <source>
        <dbReference type="ARBA" id="ARBA00022676"/>
    </source>
</evidence>
<dbReference type="GO" id="GO:0005829">
    <property type="term" value="C:cytosol"/>
    <property type="evidence" value="ECO:0000318"/>
    <property type="project" value="GO_Central"/>
</dbReference>
<comment type="caution">
    <text evidence="4">The sequence shown here is derived from an EMBL/GenBank/DDBJ whole genome shotgun (WGS) entry which is preliminary data.</text>
</comment>
<dbReference type="Pfam" id="PF00591">
    <property type="entry name" value="Glycos_transf_3"/>
    <property type="match status" value="1"/>
</dbReference>
<reference evidence="4 5" key="1">
    <citation type="journal article" date="2014" name="Nat. Genet.">
        <title>Genome sequence of the hot pepper provides insights into the evolution of pungency in Capsicum species.</title>
        <authorList>
            <person name="Kim S."/>
            <person name="Park M."/>
            <person name="Yeom S.I."/>
            <person name="Kim Y.M."/>
            <person name="Lee J.M."/>
            <person name="Lee H.A."/>
            <person name="Seo E."/>
            <person name="Choi J."/>
            <person name="Cheong K."/>
            <person name="Kim K.T."/>
            <person name="Jung K."/>
            <person name="Lee G.W."/>
            <person name="Oh S.K."/>
            <person name="Bae C."/>
            <person name="Kim S.B."/>
            <person name="Lee H.Y."/>
            <person name="Kim S.Y."/>
            <person name="Kim M.S."/>
            <person name="Kang B.C."/>
            <person name="Jo Y.D."/>
            <person name="Yang H.B."/>
            <person name="Jeong H.J."/>
            <person name="Kang W.H."/>
            <person name="Kwon J.K."/>
            <person name="Shin C."/>
            <person name="Lim J.Y."/>
            <person name="Park J.H."/>
            <person name="Huh J.H."/>
            <person name="Kim J.S."/>
            <person name="Kim B.D."/>
            <person name="Cohen O."/>
            <person name="Paran I."/>
            <person name="Suh M.C."/>
            <person name="Lee S.B."/>
            <person name="Kim Y.K."/>
            <person name="Shin Y."/>
            <person name="Noh S.J."/>
            <person name="Park J."/>
            <person name="Seo Y.S."/>
            <person name="Kwon S.Y."/>
            <person name="Kim H.A."/>
            <person name="Park J.M."/>
            <person name="Kim H.J."/>
            <person name="Choi S.B."/>
            <person name="Bosland P.W."/>
            <person name="Reeves G."/>
            <person name="Jo S.H."/>
            <person name="Lee B.W."/>
            <person name="Cho H.T."/>
            <person name="Choi H.S."/>
            <person name="Lee M.S."/>
            <person name="Yu Y."/>
            <person name="Do Choi Y."/>
            <person name="Park B.S."/>
            <person name="van Deynze A."/>
            <person name="Ashrafi H."/>
            <person name="Hill T."/>
            <person name="Kim W.T."/>
            <person name="Pai H.S."/>
            <person name="Ahn H.K."/>
            <person name="Yeam I."/>
            <person name="Giovannoni J.J."/>
            <person name="Rose J.K."/>
            <person name="Sorensen I."/>
            <person name="Lee S.J."/>
            <person name="Kim R.W."/>
            <person name="Choi I.Y."/>
            <person name="Choi B.S."/>
            <person name="Lim J.S."/>
            <person name="Lee Y.H."/>
            <person name="Choi D."/>
        </authorList>
    </citation>
    <scope>NUCLEOTIDE SEQUENCE [LARGE SCALE GENOMIC DNA]</scope>
    <source>
        <strain evidence="5">cv. CM334</strain>
    </source>
</reference>
<reference evidence="4 5" key="2">
    <citation type="journal article" date="2017" name="Genome Biol.">
        <title>New reference genome sequences of hot pepper reveal the massive evolution of plant disease-resistance genes by retroduplication.</title>
        <authorList>
            <person name="Kim S."/>
            <person name="Park J."/>
            <person name="Yeom S.I."/>
            <person name="Kim Y.M."/>
            <person name="Seo E."/>
            <person name="Kim K.T."/>
            <person name="Kim M.S."/>
            <person name="Lee J.M."/>
            <person name="Cheong K."/>
            <person name="Shin H.S."/>
            <person name="Kim S.B."/>
            <person name="Han K."/>
            <person name="Lee J."/>
            <person name="Park M."/>
            <person name="Lee H.A."/>
            <person name="Lee H.Y."/>
            <person name="Lee Y."/>
            <person name="Oh S."/>
            <person name="Lee J.H."/>
            <person name="Choi E."/>
            <person name="Choi E."/>
            <person name="Lee S.E."/>
            <person name="Jeon J."/>
            <person name="Kim H."/>
            <person name="Choi G."/>
            <person name="Song H."/>
            <person name="Lee J."/>
            <person name="Lee S.C."/>
            <person name="Kwon J.K."/>
            <person name="Lee H.Y."/>
            <person name="Koo N."/>
            <person name="Hong Y."/>
            <person name="Kim R.W."/>
            <person name="Kang W.H."/>
            <person name="Huh J.H."/>
            <person name="Kang B.C."/>
            <person name="Yang T.J."/>
            <person name="Lee Y.H."/>
            <person name="Bennetzen J.L."/>
            <person name="Choi D."/>
        </authorList>
    </citation>
    <scope>NUCLEOTIDE SEQUENCE [LARGE SCALE GENOMIC DNA]</scope>
    <source>
        <strain evidence="5">cv. CM334</strain>
    </source>
</reference>
<dbReference type="STRING" id="4072.A0A2G3AND9"/>
<keyword evidence="2" id="KW-0808">Transferase</keyword>
<feature type="domain" description="Glycosyl transferase family 3" evidence="3">
    <location>
        <begin position="173"/>
        <end position="259"/>
    </location>
</feature>
<dbReference type="Gene3D" id="3.40.1030.10">
    <property type="entry name" value="Nucleoside phosphorylase/phosphoribosyltransferase catalytic domain"/>
    <property type="match status" value="1"/>
</dbReference>
<dbReference type="GO" id="GO:0000162">
    <property type="term" value="P:L-tryptophan biosynthetic process"/>
    <property type="evidence" value="ECO:0000318"/>
    <property type="project" value="GO_Central"/>
</dbReference>
<protein>
    <recommendedName>
        <fullName evidence="3">Glycosyl transferase family 3 domain-containing protein</fullName>
    </recommendedName>
</protein>
<dbReference type="EMBL" id="AYRZ02000001">
    <property type="protein sequence ID" value="PHT95755.1"/>
    <property type="molecule type" value="Genomic_DNA"/>
</dbReference>
<evidence type="ECO:0000313" key="4">
    <source>
        <dbReference type="EMBL" id="PHT95755.1"/>
    </source>
</evidence>
<keyword evidence="1" id="KW-0328">Glycosyltransferase</keyword>
<dbReference type="AlphaFoldDB" id="A0A2G3AND9"/>
<dbReference type="InterPro" id="IPR035902">
    <property type="entry name" value="Nuc_phospho_transferase"/>
</dbReference>
<dbReference type="Proteomes" id="UP000222542">
    <property type="component" value="Unassembled WGS sequence"/>
</dbReference>
<dbReference type="SUPFAM" id="SSF52418">
    <property type="entry name" value="Nucleoside phosphorylase/phosphoribosyltransferase catalytic domain"/>
    <property type="match status" value="1"/>
</dbReference>
<evidence type="ECO:0000313" key="5">
    <source>
        <dbReference type="Proteomes" id="UP000222542"/>
    </source>
</evidence>
<name>A0A2G3AND9_CAPAN</name>
<evidence type="ECO:0000259" key="3">
    <source>
        <dbReference type="Pfam" id="PF00591"/>
    </source>
</evidence>
<accession>A0A2G3AND9</accession>
<gene>
    <name evidence="4" type="ORF">T459_03637</name>
</gene>
<dbReference type="InterPro" id="IPR000312">
    <property type="entry name" value="Glycosyl_Trfase_fam3"/>
</dbReference>
<dbReference type="GO" id="GO:0004048">
    <property type="term" value="F:anthranilate phosphoribosyltransferase activity"/>
    <property type="evidence" value="ECO:0007669"/>
    <property type="project" value="InterPro"/>
</dbReference>